<evidence type="ECO:0000256" key="1">
    <source>
        <dbReference type="ARBA" id="ARBA00022723"/>
    </source>
</evidence>
<dbReference type="SUPFAM" id="SSF56300">
    <property type="entry name" value="Metallo-dependent phosphatases"/>
    <property type="match status" value="1"/>
</dbReference>
<sequence>MQKNFLFIAAIFLFLEVYIFQAIRTLTDNFWIRLGYVILSLAIYSVLAYEITHFQRSDRSTVRAQISISLFLVFILPKVFIVLFLLVDDIFRTGGYLVGLTTKPAENFFPERRKFLSLIGLGLGGVLSALFIDGITFGKYRHTVRRVKVKFANLPKRFKGYKIIQISDVHSGSFSDPGKLQHAIDLINEQNPDLVLFTGDMVNNVADEFKPFIPLFSKIKAKDGKFAVLGNHDYGDYVKWNSKDEQKKNLETLIDYQRQAGFDMLRNENRIIEKDGEKIYILGVENWGLKPFPQYGDIDKALENVPQDATKILMSHDPTHFDYVVKKHPKDIHLTLSGHTHGMQFGLDLKNIKWSPVQYRYPKWADLYESEGKMLYVNRGFGVLGYPGRVGVLPEITLFELG</sequence>
<accession>A0A3G6MV83</accession>
<dbReference type="Proteomes" id="UP000269076">
    <property type="component" value="Chromosome"/>
</dbReference>
<dbReference type="PANTHER" id="PTHR31302:SF31">
    <property type="entry name" value="PHOSPHODIESTERASE YAEI"/>
    <property type="match status" value="1"/>
</dbReference>
<dbReference type="InterPro" id="IPR051158">
    <property type="entry name" value="Metallophosphoesterase_sf"/>
</dbReference>
<keyword evidence="3" id="KW-1133">Transmembrane helix</keyword>
<dbReference type="GO" id="GO:0016020">
    <property type="term" value="C:membrane"/>
    <property type="evidence" value="ECO:0007669"/>
    <property type="project" value="GOC"/>
</dbReference>
<dbReference type="Gene3D" id="3.60.21.10">
    <property type="match status" value="1"/>
</dbReference>
<dbReference type="InterPro" id="IPR004843">
    <property type="entry name" value="Calcineurin-like_PHP"/>
</dbReference>
<dbReference type="RefSeq" id="WP_123884769.1">
    <property type="nucleotide sequence ID" value="NZ_CP033928.1"/>
</dbReference>
<keyword evidence="3" id="KW-0472">Membrane</keyword>
<feature type="transmembrane region" description="Helical" evidence="3">
    <location>
        <begin position="32"/>
        <end position="52"/>
    </location>
</feature>
<evidence type="ECO:0000313" key="6">
    <source>
        <dbReference type="Proteomes" id="UP000269076"/>
    </source>
</evidence>
<evidence type="ECO:0000256" key="2">
    <source>
        <dbReference type="ARBA" id="ARBA00022801"/>
    </source>
</evidence>
<feature type="transmembrane region" description="Helical" evidence="3">
    <location>
        <begin position="64"/>
        <end position="87"/>
    </location>
</feature>
<feature type="transmembrane region" description="Helical" evidence="3">
    <location>
        <begin position="115"/>
        <end position="138"/>
    </location>
</feature>
<evidence type="ECO:0000313" key="5">
    <source>
        <dbReference type="EMBL" id="AZA59544.1"/>
    </source>
</evidence>
<dbReference type="PANTHER" id="PTHR31302">
    <property type="entry name" value="TRANSMEMBRANE PROTEIN WITH METALLOPHOSPHOESTERASE DOMAIN-RELATED"/>
    <property type="match status" value="1"/>
</dbReference>
<dbReference type="CDD" id="cd07385">
    <property type="entry name" value="MPP_YkuE_C"/>
    <property type="match status" value="1"/>
</dbReference>
<dbReference type="GO" id="GO:0009245">
    <property type="term" value="P:lipid A biosynthetic process"/>
    <property type="evidence" value="ECO:0007669"/>
    <property type="project" value="TreeGrafter"/>
</dbReference>
<keyword evidence="1" id="KW-0479">Metal-binding</keyword>
<proteinExistence type="predicted"/>
<keyword evidence="2" id="KW-0378">Hydrolase</keyword>
<evidence type="ECO:0000256" key="3">
    <source>
        <dbReference type="SAM" id="Phobius"/>
    </source>
</evidence>
<dbReference type="Pfam" id="PF00149">
    <property type="entry name" value="Metallophos"/>
    <property type="match status" value="1"/>
</dbReference>
<dbReference type="GO" id="GO:0046872">
    <property type="term" value="F:metal ion binding"/>
    <property type="evidence" value="ECO:0007669"/>
    <property type="project" value="UniProtKB-KW"/>
</dbReference>
<dbReference type="EMBL" id="CP033928">
    <property type="protein sequence ID" value="AZA59544.1"/>
    <property type="molecule type" value="Genomic_DNA"/>
</dbReference>
<dbReference type="InterPro" id="IPR029052">
    <property type="entry name" value="Metallo-depent_PP-like"/>
</dbReference>
<evidence type="ECO:0000259" key="4">
    <source>
        <dbReference type="Pfam" id="PF00149"/>
    </source>
</evidence>
<gene>
    <name evidence="5" type="ORF">EG340_00120</name>
</gene>
<protein>
    <submittedName>
        <fullName evidence="5">Metallophosphoesterase</fullName>
    </submittedName>
</protein>
<reference evidence="5 6" key="1">
    <citation type="submission" date="2018-11" db="EMBL/GenBank/DDBJ databases">
        <title>Proposal to divide the Flavobacteriaceae and reorganize its genera based on Amino Acid Identity values calculated from whole genome sequences.</title>
        <authorList>
            <person name="Nicholson A.C."/>
            <person name="Gulvik C.A."/>
            <person name="Whitney A.M."/>
            <person name="Humrighouse B.W."/>
            <person name="Bell M."/>
            <person name="Holmes B."/>
            <person name="Steigerwalt A."/>
            <person name="Villarma A."/>
            <person name="Sheth M."/>
            <person name="Batra D."/>
            <person name="Pryor J."/>
            <person name="Bernardet J.-F."/>
            <person name="Hugo C."/>
            <person name="Kampfer P."/>
            <person name="Newman J."/>
            <person name="Mcquiston J.R."/>
        </authorList>
    </citation>
    <scope>NUCLEOTIDE SEQUENCE [LARGE SCALE GENOMIC DNA]</scope>
    <source>
        <strain evidence="5 6">G0211</strain>
    </source>
</reference>
<keyword evidence="3" id="KW-0812">Transmembrane</keyword>
<dbReference type="GO" id="GO:0008758">
    <property type="term" value="F:UDP-2,3-diacylglucosamine hydrolase activity"/>
    <property type="evidence" value="ECO:0007669"/>
    <property type="project" value="TreeGrafter"/>
</dbReference>
<dbReference type="AlphaFoldDB" id="A0A3G6MV83"/>
<organism evidence="5 6">
    <name type="scientific">Chryseobacterium indoltheticum</name>
    <dbReference type="NCBI Taxonomy" id="254"/>
    <lineage>
        <taxon>Bacteria</taxon>
        <taxon>Pseudomonadati</taxon>
        <taxon>Bacteroidota</taxon>
        <taxon>Flavobacteriia</taxon>
        <taxon>Flavobacteriales</taxon>
        <taxon>Weeksellaceae</taxon>
        <taxon>Chryseobacterium group</taxon>
        <taxon>Chryseobacterium</taxon>
    </lineage>
</organism>
<name>A0A3G6MV83_9FLAO</name>
<feature type="domain" description="Calcineurin-like phosphoesterase" evidence="4">
    <location>
        <begin position="162"/>
        <end position="342"/>
    </location>
</feature>